<keyword evidence="4" id="KW-0808">Transferase</keyword>
<feature type="transmembrane region" description="Helical" evidence="9">
    <location>
        <begin position="41"/>
        <end position="70"/>
    </location>
</feature>
<dbReference type="AlphaFoldDB" id="A0A2A9EAA6"/>
<dbReference type="Gene3D" id="1.20.5.1930">
    <property type="match status" value="1"/>
</dbReference>
<evidence type="ECO:0000256" key="9">
    <source>
        <dbReference type="SAM" id="Phobius"/>
    </source>
</evidence>
<evidence type="ECO:0000256" key="5">
    <source>
        <dbReference type="ARBA" id="ARBA00022741"/>
    </source>
</evidence>
<reference evidence="11 12" key="1">
    <citation type="submission" date="2017-10" db="EMBL/GenBank/DDBJ databases">
        <title>Sequencing the genomes of 1000 actinobacteria strains.</title>
        <authorList>
            <person name="Klenk H.-P."/>
        </authorList>
    </citation>
    <scope>NUCLEOTIDE SEQUENCE [LARGE SCALE GENOMIC DNA]</scope>
    <source>
        <strain evidence="11 12">DSM 21574</strain>
    </source>
</reference>
<evidence type="ECO:0000256" key="7">
    <source>
        <dbReference type="ARBA" id="ARBA00022840"/>
    </source>
</evidence>
<dbReference type="Pfam" id="PF13796">
    <property type="entry name" value="Sensor"/>
    <property type="match status" value="1"/>
</dbReference>
<protein>
    <recommendedName>
        <fullName evidence="2">histidine kinase</fullName>
        <ecNumber evidence="2">2.7.13.3</ecNumber>
    </recommendedName>
</protein>
<dbReference type="GO" id="GO:0000155">
    <property type="term" value="F:phosphorelay sensor kinase activity"/>
    <property type="evidence" value="ECO:0007669"/>
    <property type="project" value="InterPro"/>
</dbReference>
<feature type="transmembrane region" description="Helical" evidence="9">
    <location>
        <begin position="182"/>
        <end position="201"/>
    </location>
</feature>
<dbReference type="GO" id="GO:0016020">
    <property type="term" value="C:membrane"/>
    <property type="evidence" value="ECO:0007669"/>
    <property type="project" value="InterPro"/>
</dbReference>
<evidence type="ECO:0000256" key="2">
    <source>
        <dbReference type="ARBA" id="ARBA00012438"/>
    </source>
</evidence>
<evidence type="ECO:0000256" key="6">
    <source>
        <dbReference type="ARBA" id="ARBA00022777"/>
    </source>
</evidence>
<organism evidence="11 12">
    <name type="scientific">Flavimobilis soli</name>
    <dbReference type="NCBI Taxonomy" id="442709"/>
    <lineage>
        <taxon>Bacteria</taxon>
        <taxon>Bacillati</taxon>
        <taxon>Actinomycetota</taxon>
        <taxon>Actinomycetes</taxon>
        <taxon>Micrococcales</taxon>
        <taxon>Jonesiaceae</taxon>
        <taxon>Flavimobilis</taxon>
    </lineage>
</organism>
<dbReference type="SMART" id="SM00387">
    <property type="entry name" value="HATPase_c"/>
    <property type="match status" value="1"/>
</dbReference>
<comment type="catalytic activity">
    <reaction evidence="1">
        <text>ATP + protein L-histidine = ADP + protein N-phospho-L-histidine.</text>
        <dbReference type="EC" id="2.7.13.3"/>
    </reaction>
</comment>
<sequence>MTTERVVNRTVPVPAWRAVAHRQTWREFGYLNLQMLIAPFAFTWTVAAVSLGAGLLVTVVGLFVPAAMVVASRGWGSMYRGLASSLLATDVVAPPARRRASSVSGTLWSMLTDAPGWRAMLFCLASLPLAILTFTLTWTLLPLGVGGLTYWAWYFFLPAQQAADGTWHRGAQLNEWFLDTPLRALLAVAAGAVVLVLWGLVNRASALVWRALTVALLAPTRAELRVAALEESRSRTVEDADARLRRIERELHDGTQARLVAVAMQLGEAKELMGTAPEEASSLLATAHASTKETLAELREIARAIHPPALEAGLEVALETLAARSAVPVRLHVTRADGAAQATPAAESIVYFGVAELVTNATKHAQATRVDVELEHGRDALRVTVRDDGRGGAAVVPPAVGTGWSGTGLAGLAERVRSVDGALTLDSPPGGPTVVTVSVPTHAG</sequence>
<feature type="domain" description="Histidine kinase/HSP90-like ATPase" evidence="10">
    <location>
        <begin position="345"/>
        <end position="443"/>
    </location>
</feature>
<keyword evidence="7" id="KW-0067">ATP-binding</keyword>
<evidence type="ECO:0000256" key="4">
    <source>
        <dbReference type="ARBA" id="ARBA00022679"/>
    </source>
</evidence>
<name>A0A2A9EAA6_9MICO</name>
<dbReference type="SUPFAM" id="SSF55874">
    <property type="entry name" value="ATPase domain of HSP90 chaperone/DNA topoisomerase II/histidine kinase"/>
    <property type="match status" value="1"/>
</dbReference>
<keyword evidence="9" id="KW-0472">Membrane</keyword>
<evidence type="ECO:0000256" key="8">
    <source>
        <dbReference type="ARBA" id="ARBA00023012"/>
    </source>
</evidence>
<proteinExistence type="predicted"/>
<evidence type="ECO:0000313" key="12">
    <source>
        <dbReference type="Proteomes" id="UP000221394"/>
    </source>
</evidence>
<dbReference type="PANTHER" id="PTHR24421:SF10">
    <property type="entry name" value="NITRATE_NITRITE SENSOR PROTEIN NARQ"/>
    <property type="match status" value="1"/>
</dbReference>
<gene>
    <name evidence="11" type="ORF">ATL41_0481</name>
</gene>
<dbReference type="EC" id="2.7.13.3" evidence="2"/>
<dbReference type="CDD" id="cd16917">
    <property type="entry name" value="HATPase_UhpB-NarQ-NarX-like"/>
    <property type="match status" value="1"/>
</dbReference>
<dbReference type="GO" id="GO:0005524">
    <property type="term" value="F:ATP binding"/>
    <property type="evidence" value="ECO:0007669"/>
    <property type="project" value="UniProtKB-KW"/>
</dbReference>
<dbReference type="InterPro" id="IPR025828">
    <property type="entry name" value="Put_sensor_dom"/>
</dbReference>
<keyword evidence="3" id="KW-0597">Phosphoprotein</keyword>
<dbReference type="PANTHER" id="PTHR24421">
    <property type="entry name" value="NITRATE/NITRITE SENSOR PROTEIN NARX-RELATED"/>
    <property type="match status" value="1"/>
</dbReference>
<evidence type="ECO:0000256" key="1">
    <source>
        <dbReference type="ARBA" id="ARBA00000085"/>
    </source>
</evidence>
<dbReference type="RefSeq" id="WP_098457038.1">
    <property type="nucleotide sequence ID" value="NZ_PDJH01000001.1"/>
</dbReference>
<dbReference type="Pfam" id="PF02518">
    <property type="entry name" value="HATPase_c"/>
    <property type="match status" value="1"/>
</dbReference>
<dbReference type="OrthoDB" id="5242012at2"/>
<comment type="caution">
    <text evidence="11">The sequence shown here is derived from an EMBL/GenBank/DDBJ whole genome shotgun (WGS) entry which is preliminary data.</text>
</comment>
<feature type="transmembrane region" description="Helical" evidence="9">
    <location>
        <begin position="119"/>
        <end position="141"/>
    </location>
</feature>
<dbReference type="InterPro" id="IPR036890">
    <property type="entry name" value="HATPase_C_sf"/>
</dbReference>
<dbReference type="Pfam" id="PF07730">
    <property type="entry name" value="HisKA_3"/>
    <property type="match status" value="1"/>
</dbReference>
<keyword evidence="12" id="KW-1185">Reference proteome</keyword>
<evidence type="ECO:0000313" key="11">
    <source>
        <dbReference type="EMBL" id="PFG35784.1"/>
    </source>
</evidence>
<keyword evidence="5" id="KW-0547">Nucleotide-binding</keyword>
<accession>A0A2A9EAA6</accession>
<evidence type="ECO:0000259" key="10">
    <source>
        <dbReference type="SMART" id="SM00387"/>
    </source>
</evidence>
<dbReference type="EMBL" id="PDJH01000001">
    <property type="protein sequence ID" value="PFG35784.1"/>
    <property type="molecule type" value="Genomic_DNA"/>
</dbReference>
<dbReference type="InterPro" id="IPR050482">
    <property type="entry name" value="Sensor_HK_TwoCompSys"/>
</dbReference>
<dbReference type="GO" id="GO:0046983">
    <property type="term" value="F:protein dimerization activity"/>
    <property type="evidence" value="ECO:0007669"/>
    <property type="project" value="InterPro"/>
</dbReference>
<dbReference type="InterPro" id="IPR003594">
    <property type="entry name" value="HATPase_dom"/>
</dbReference>
<dbReference type="Proteomes" id="UP000221394">
    <property type="component" value="Unassembled WGS sequence"/>
</dbReference>
<dbReference type="InterPro" id="IPR011712">
    <property type="entry name" value="Sig_transdc_His_kin_sub3_dim/P"/>
</dbReference>
<keyword evidence="9" id="KW-0812">Transmembrane</keyword>
<evidence type="ECO:0000256" key="3">
    <source>
        <dbReference type="ARBA" id="ARBA00022553"/>
    </source>
</evidence>
<keyword evidence="9" id="KW-1133">Transmembrane helix</keyword>
<dbReference type="Gene3D" id="3.30.565.10">
    <property type="entry name" value="Histidine kinase-like ATPase, C-terminal domain"/>
    <property type="match status" value="1"/>
</dbReference>
<keyword evidence="8" id="KW-0902">Two-component regulatory system</keyword>
<keyword evidence="6 11" id="KW-0418">Kinase</keyword>